<dbReference type="Pfam" id="PF00730">
    <property type="entry name" value="HhH-GPD"/>
    <property type="match status" value="1"/>
</dbReference>
<name>G8TXZ9_SULAD</name>
<dbReference type="AlphaFoldDB" id="G8TXZ9"/>
<dbReference type="Gene3D" id="1.10.340.30">
    <property type="entry name" value="Hypothetical protein, domain 2"/>
    <property type="match status" value="1"/>
</dbReference>
<protein>
    <recommendedName>
        <fullName evidence="2">DNA-3-methyladenine glycosylase II</fullName>
        <ecNumber evidence="2">3.2.2.21</ecNumber>
    </recommendedName>
</protein>
<keyword evidence="6" id="KW-0326">Glycosidase</keyword>
<dbReference type="SMART" id="SM00478">
    <property type="entry name" value="ENDO3c"/>
    <property type="match status" value="1"/>
</dbReference>
<reference evidence="6 7" key="2">
    <citation type="journal article" date="2012" name="Stand. Genomic Sci.">
        <title>Complete genome sequence of the moderately thermophilic mineral-sulfide-oxidizing firmicute Sulfobacillus acidophilus type strain (NAL(T)).</title>
        <authorList>
            <person name="Anderson I."/>
            <person name="Chertkov O."/>
            <person name="Chen A."/>
            <person name="Saunders E."/>
            <person name="Lapidus A."/>
            <person name="Nolan M."/>
            <person name="Lucas S."/>
            <person name="Hammon N."/>
            <person name="Deshpande S."/>
            <person name="Cheng J.F."/>
            <person name="Han C."/>
            <person name="Tapia R."/>
            <person name="Goodwin L.A."/>
            <person name="Pitluck S."/>
            <person name="Liolios K."/>
            <person name="Pagani I."/>
            <person name="Ivanova N."/>
            <person name="Mikhailova N."/>
            <person name="Pati A."/>
            <person name="Palaniappan K."/>
            <person name="Land M."/>
            <person name="Pan C."/>
            <person name="Rohde M."/>
            <person name="Pukall R."/>
            <person name="Goker M."/>
            <person name="Detter J.C."/>
            <person name="Woyke T."/>
            <person name="Bristow J."/>
            <person name="Eisen J.A."/>
            <person name="Markowitz V."/>
            <person name="Hugenholtz P."/>
            <person name="Kyrpides N.C."/>
            <person name="Klenk H.P."/>
            <person name="Mavromatis K."/>
        </authorList>
    </citation>
    <scope>NUCLEOTIDE SEQUENCE [LARGE SCALE GENOMIC DNA]</scope>
    <source>
        <strain evidence="7">ATCC 700253 / DSM 10332 / NAL</strain>
    </source>
</reference>
<dbReference type="GO" id="GO:0043916">
    <property type="term" value="F:DNA-7-methylguanine glycosylase activity"/>
    <property type="evidence" value="ECO:0007669"/>
    <property type="project" value="TreeGrafter"/>
</dbReference>
<organism evidence="6 7">
    <name type="scientific">Sulfobacillus acidophilus (strain ATCC 700253 / DSM 10332 / NAL)</name>
    <dbReference type="NCBI Taxonomy" id="679936"/>
    <lineage>
        <taxon>Bacteria</taxon>
        <taxon>Bacillati</taxon>
        <taxon>Bacillota</taxon>
        <taxon>Clostridia</taxon>
        <taxon>Eubacteriales</taxon>
        <taxon>Clostridiales Family XVII. Incertae Sedis</taxon>
        <taxon>Sulfobacillus</taxon>
    </lineage>
</organism>
<reference evidence="7" key="1">
    <citation type="submission" date="2011-12" db="EMBL/GenBank/DDBJ databases">
        <title>The complete genome of chromosome of Sulfobacillus acidophilus DSM 10332.</title>
        <authorList>
            <person name="Lucas S."/>
            <person name="Han J."/>
            <person name="Lapidus A."/>
            <person name="Bruce D."/>
            <person name="Goodwin L."/>
            <person name="Pitluck S."/>
            <person name="Peters L."/>
            <person name="Kyrpides N."/>
            <person name="Mavromatis K."/>
            <person name="Ivanova N."/>
            <person name="Mikhailova N."/>
            <person name="Chertkov O."/>
            <person name="Saunders E."/>
            <person name="Detter J.C."/>
            <person name="Tapia R."/>
            <person name="Han C."/>
            <person name="Land M."/>
            <person name="Hauser L."/>
            <person name="Markowitz V."/>
            <person name="Cheng J.-F."/>
            <person name="Hugenholtz P."/>
            <person name="Woyke T."/>
            <person name="Wu D."/>
            <person name="Pukall R."/>
            <person name="Gehrich-Schroeter G."/>
            <person name="Schneider S."/>
            <person name="Klenk H.-P."/>
            <person name="Eisen J.A."/>
        </authorList>
    </citation>
    <scope>NUCLEOTIDE SEQUENCE [LARGE SCALE GENOMIC DNA]</scope>
    <source>
        <strain evidence="7">ATCC 700253 / DSM 10332 / NAL</strain>
    </source>
</reference>
<dbReference type="EMBL" id="CP003179">
    <property type="protein sequence ID" value="AEW06205.1"/>
    <property type="molecule type" value="Genomic_DNA"/>
</dbReference>
<evidence type="ECO:0000259" key="5">
    <source>
        <dbReference type="SMART" id="SM00478"/>
    </source>
</evidence>
<gene>
    <name evidence="6" type="ordered locus">Sulac_2743</name>
</gene>
<keyword evidence="3" id="KW-0227">DNA damage</keyword>
<dbReference type="PATRIC" id="fig|679936.5.peg.2836"/>
<evidence type="ECO:0000256" key="1">
    <source>
        <dbReference type="ARBA" id="ARBA00000086"/>
    </source>
</evidence>
<dbReference type="GO" id="GO:0006307">
    <property type="term" value="P:DNA alkylation repair"/>
    <property type="evidence" value="ECO:0007669"/>
    <property type="project" value="TreeGrafter"/>
</dbReference>
<dbReference type="GO" id="GO:0032993">
    <property type="term" value="C:protein-DNA complex"/>
    <property type="evidence" value="ECO:0007669"/>
    <property type="project" value="TreeGrafter"/>
</dbReference>
<dbReference type="STRING" id="679936.Sulac_2743"/>
<dbReference type="PANTHER" id="PTHR43003">
    <property type="entry name" value="DNA-3-METHYLADENINE GLYCOSYLASE"/>
    <property type="match status" value="1"/>
</dbReference>
<feature type="domain" description="HhH-GPD" evidence="5">
    <location>
        <begin position="131"/>
        <end position="295"/>
    </location>
</feature>
<dbReference type="CDD" id="cd00056">
    <property type="entry name" value="ENDO3c"/>
    <property type="match status" value="1"/>
</dbReference>
<dbReference type="EC" id="3.2.2.21" evidence="2"/>
<proteinExistence type="predicted"/>
<comment type="catalytic activity">
    <reaction evidence="1">
        <text>Hydrolysis of alkylated DNA, releasing 3-methyladenine, 3-methylguanine, 7-methylguanine and 7-methyladenine.</text>
        <dbReference type="EC" id="3.2.2.21"/>
    </reaction>
</comment>
<dbReference type="InterPro" id="IPR003265">
    <property type="entry name" value="HhH-GPD_domain"/>
</dbReference>
<dbReference type="GO" id="GO:0032131">
    <property type="term" value="F:alkylated DNA binding"/>
    <property type="evidence" value="ECO:0007669"/>
    <property type="project" value="TreeGrafter"/>
</dbReference>
<evidence type="ECO:0000256" key="4">
    <source>
        <dbReference type="ARBA" id="ARBA00023204"/>
    </source>
</evidence>
<dbReference type="SUPFAM" id="SSF48150">
    <property type="entry name" value="DNA-glycosylase"/>
    <property type="match status" value="1"/>
</dbReference>
<keyword evidence="6" id="KW-0378">Hydrolase</keyword>
<dbReference type="KEGG" id="sap:Sulac_2743"/>
<dbReference type="GO" id="GO:0008725">
    <property type="term" value="F:DNA-3-methyladenine glycosylase activity"/>
    <property type="evidence" value="ECO:0007669"/>
    <property type="project" value="TreeGrafter"/>
</dbReference>
<dbReference type="PANTHER" id="PTHR43003:SF5">
    <property type="entry name" value="DNA-3-METHYLADENINE GLYCOSYLASE"/>
    <property type="match status" value="1"/>
</dbReference>
<dbReference type="GO" id="GO:0005737">
    <property type="term" value="C:cytoplasm"/>
    <property type="evidence" value="ECO:0007669"/>
    <property type="project" value="TreeGrafter"/>
</dbReference>
<evidence type="ECO:0000313" key="7">
    <source>
        <dbReference type="Proteomes" id="UP000005439"/>
    </source>
</evidence>
<evidence type="ECO:0000256" key="2">
    <source>
        <dbReference type="ARBA" id="ARBA00012000"/>
    </source>
</evidence>
<keyword evidence="7" id="KW-1185">Reference proteome</keyword>
<sequence length="296" mass="33418">MREAIEVRAPYDFRRMLTRIQSRPTSLTWVDMTAGQWARVLYVEGEPVPVRVSFSGTVEKPRLLVESPIVGNRQALILAEVRRLLSVEVPLEPFLAQAALRPEWITVLSRWAGYRVILDGDPFESLVRTVIGQQIHVAVAAKLVDRLVVRAGRRITFEDISLGVFPRADTLRHWSSEEWTALGFSAPKARYLTTLAAVAADEGWNGKTFQEMSDDAVMKRLLPLPGIGRWTAECFLIFGLGRLDVVPAGDLGLQRALQRLYGWSQKPSESEVREVLAPFQPWRSLATLYLWQSLLP</sequence>
<dbReference type="Proteomes" id="UP000005439">
    <property type="component" value="Chromosome"/>
</dbReference>
<evidence type="ECO:0000313" key="6">
    <source>
        <dbReference type="EMBL" id="AEW06205.1"/>
    </source>
</evidence>
<dbReference type="Gene3D" id="1.10.1670.40">
    <property type="match status" value="1"/>
</dbReference>
<dbReference type="GO" id="GO:0006285">
    <property type="term" value="P:base-excision repair, AP site formation"/>
    <property type="evidence" value="ECO:0007669"/>
    <property type="project" value="TreeGrafter"/>
</dbReference>
<accession>G8TXZ9</accession>
<keyword evidence="4" id="KW-0234">DNA repair</keyword>
<dbReference type="HOGENOM" id="CLU_000445_72_3_9"/>
<evidence type="ECO:0000256" key="3">
    <source>
        <dbReference type="ARBA" id="ARBA00022763"/>
    </source>
</evidence>
<dbReference type="InterPro" id="IPR051912">
    <property type="entry name" value="Alkylbase_DNA_Glycosylase/TA"/>
</dbReference>
<dbReference type="InterPro" id="IPR011257">
    <property type="entry name" value="DNA_glycosylase"/>
</dbReference>